<evidence type="ECO:0000313" key="1">
    <source>
        <dbReference type="EMBL" id="PRX16949.1"/>
    </source>
</evidence>
<evidence type="ECO:0000313" key="2">
    <source>
        <dbReference type="Proteomes" id="UP000239415"/>
    </source>
</evidence>
<dbReference type="EMBL" id="PVMZ01000017">
    <property type="protein sequence ID" value="PRX16949.1"/>
    <property type="molecule type" value="Genomic_DNA"/>
</dbReference>
<keyword evidence="2" id="KW-1185">Reference proteome</keyword>
<proteinExistence type="predicted"/>
<organism evidence="1 2">
    <name type="scientific">Actinoplanes italicus</name>
    <dbReference type="NCBI Taxonomy" id="113567"/>
    <lineage>
        <taxon>Bacteria</taxon>
        <taxon>Bacillati</taxon>
        <taxon>Actinomycetota</taxon>
        <taxon>Actinomycetes</taxon>
        <taxon>Micromonosporales</taxon>
        <taxon>Micromonosporaceae</taxon>
        <taxon>Actinoplanes</taxon>
    </lineage>
</organism>
<protein>
    <recommendedName>
        <fullName evidence="3">PRC-barrel domain protein</fullName>
    </recommendedName>
</protein>
<dbReference type="SUPFAM" id="SSF50346">
    <property type="entry name" value="PRC-barrel domain"/>
    <property type="match status" value="1"/>
</dbReference>
<accession>A0A2T0K285</accession>
<dbReference type="AlphaFoldDB" id="A0A2T0K285"/>
<evidence type="ECO:0008006" key="3">
    <source>
        <dbReference type="Google" id="ProtNLM"/>
    </source>
</evidence>
<sequence>MQISDAGGLQGTTVWSSDGEDLGDVGDVHVLDRAVQPLLVTFPSASDTPAVAPLFGAELREDGLVLAYPAERVRSGPTVGAGVVLSTGEVIAVLAFYGRQVSAAGPLTERLDGVGDVGYGEVQAVPSLPDIGDDDLPPIVVTRPSHSG</sequence>
<gene>
    <name evidence="1" type="ORF">CLV67_1175</name>
</gene>
<dbReference type="Proteomes" id="UP000239415">
    <property type="component" value="Unassembled WGS sequence"/>
</dbReference>
<reference evidence="1 2" key="1">
    <citation type="submission" date="2018-03" db="EMBL/GenBank/DDBJ databases">
        <title>Genomic Encyclopedia of Archaeal and Bacterial Type Strains, Phase II (KMG-II): from individual species to whole genera.</title>
        <authorList>
            <person name="Goeker M."/>
        </authorList>
    </citation>
    <scope>NUCLEOTIDE SEQUENCE [LARGE SCALE GENOMIC DNA]</scope>
    <source>
        <strain evidence="1 2">DSM 43146</strain>
    </source>
</reference>
<comment type="caution">
    <text evidence="1">The sequence shown here is derived from an EMBL/GenBank/DDBJ whole genome shotgun (WGS) entry which is preliminary data.</text>
</comment>
<name>A0A2T0K285_9ACTN</name>
<dbReference type="InterPro" id="IPR011033">
    <property type="entry name" value="PRC_barrel-like_sf"/>
</dbReference>